<dbReference type="InterPro" id="IPR019734">
    <property type="entry name" value="TPR_rpt"/>
</dbReference>
<dbReference type="InterPro" id="IPR011990">
    <property type="entry name" value="TPR-like_helical_dom_sf"/>
</dbReference>
<dbReference type="Proteomes" id="UP001295684">
    <property type="component" value="Unassembled WGS sequence"/>
</dbReference>
<dbReference type="InterPro" id="IPR039663">
    <property type="entry name" value="AIP/AIPL1/TTC9"/>
</dbReference>
<proteinExistence type="predicted"/>
<dbReference type="PANTHER" id="PTHR11242">
    <property type="entry name" value="ARYL HYDROCARBON RECEPTOR INTERACTING PROTEIN RELATED"/>
    <property type="match status" value="1"/>
</dbReference>
<evidence type="ECO:0000313" key="3">
    <source>
        <dbReference type="EMBL" id="CAI2376684.1"/>
    </source>
</evidence>
<dbReference type="EMBL" id="CAMPGE010018248">
    <property type="protein sequence ID" value="CAI2376684.1"/>
    <property type="molecule type" value="Genomic_DNA"/>
</dbReference>
<keyword evidence="1" id="KW-0677">Repeat</keyword>
<dbReference type="SUPFAM" id="SSF48452">
    <property type="entry name" value="TPR-like"/>
    <property type="match status" value="1"/>
</dbReference>
<name>A0AAD2D0R3_EUPCR</name>
<organism evidence="3 4">
    <name type="scientific">Euplotes crassus</name>
    <dbReference type="NCBI Taxonomy" id="5936"/>
    <lineage>
        <taxon>Eukaryota</taxon>
        <taxon>Sar</taxon>
        <taxon>Alveolata</taxon>
        <taxon>Ciliophora</taxon>
        <taxon>Intramacronucleata</taxon>
        <taxon>Spirotrichea</taxon>
        <taxon>Hypotrichia</taxon>
        <taxon>Euplotida</taxon>
        <taxon>Euplotidae</taxon>
        <taxon>Moneuplotes</taxon>
    </lineage>
</organism>
<gene>
    <name evidence="3" type="ORF">ECRASSUSDP1_LOCUS18055</name>
</gene>
<accession>A0AAD2D0R3</accession>
<comment type="caution">
    <text evidence="3">The sequence shown here is derived from an EMBL/GenBank/DDBJ whole genome shotgun (WGS) entry which is preliminary data.</text>
</comment>
<keyword evidence="4" id="KW-1185">Reference proteome</keyword>
<protein>
    <submittedName>
        <fullName evidence="3">Uncharacterized protein</fullName>
    </submittedName>
</protein>
<dbReference type="SMART" id="SM00028">
    <property type="entry name" value="TPR"/>
    <property type="match status" value="2"/>
</dbReference>
<evidence type="ECO:0000256" key="2">
    <source>
        <dbReference type="ARBA" id="ARBA00022803"/>
    </source>
</evidence>
<keyword evidence="2" id="KW-0802">TPR repeat</keyword>
<reference evidence="3" key="1">
    <citation type="submission" date="2023-07" db="EMBL/GenBank/DDBJ databases">
        <authorList>
            <consortium name="AG Swart"/>
            <person name="Singh M."/>
            <person name="Singh A."/>
            <person name="Seah K."/>
            <person name="Emmerich C."/>
        </authorList>
    </citation>
    <scope>NUCLEOTIDE SEQUENCE</scope>
    <source>
        <strain evidence="3">DP1</strain>
    </source>
</reference>
<sequence length="286" mass="33383">MEADKMYDILAESGCEIHSIKDTPGGDKRYEKASKEQLVDTANHVNEVAQVQEFLKDKTFEERYEWVEQSKNEANQYYADKLYGKALDKYLNALYGLNFPDQTIENERKVNFELKVPLLNNMSICLLKVKQYQKVISMTDQVLLIDPDNFKALIRRASAHLELGNFSEAKETLTKAKRLAKSKEDGKTIAEIKQNYEKCMKKQEEFAQKVFSKSENTKDLYKDKPIPSASRVDPLVDQDEVEYLKTIGNIHWFLYPYIKTFRALINCRRRPIPFREELGLDKLKED</sequence>
<dbReference type="AlphaFoldDB" id="A0AAD2D0R3"/>
<dbReference type="PANTHER" id="PTHR11242:SF0">
    <property type="entry name" value="TPR_REGION DOMAIN-CONTAINING PROTEIN"/>
    <property type="match status" value="1"/>
</dbReference>
<dbReference type="Gene3D" id="1.25.40.10">
    <property type="entry name" value="Tetratricopeptide repeat domain"/>
    <property type="match status" value="1"/>
</dbReference>
<evidence type="ECO:0000256" key="1">
    <source>
        <dbReference type="ARBA" id="ARBA00022737"/>
    </source>
</evidence>
<evidence type="ECO:0000313" key="4">
    <source>
        <dbReference type="Proteomes" id="UP001295684"/>
    </source>
</evidence>
<dbReference type="Pfam" id="PF14559">
    <property type="entry name" value="TPR_19"/>
    <property type="match status" value="1"/>
</dbReference>